<evidence type="ECO:0008006" key="5">
    <source>
        <dbReference type="Google" id="ProtNLM"/>
    </source>
</evidence>
<dbReference type="Gene3D" id="1.25.40.10">
    <property type="entry name" value="Tetratricopeptide repeat domain"/>
    <property type="match status" value="6"/>
</dbReference>
<evidence type="ECO:0000313" key="3">
    <source>
        <dbReference type="EMBL" id="KAK9154184.1"/>
    </source>
</evidence>
<organism evidence="3 4">
    <name type="scientific">Stephania japonica</name>
    <dbReference type="NCBI Taxonomy" id="461633"/>
    <lineage>
        <taxon>Eukaryota</taxon>
        <taxon>Viridiplantae</taxon>
        <taxon>Streptophyta</taxon>
        <taxon>Embryophyta</taxon>
        <taxon>Tracheophyta</taxon>
        <taxon>Spermatophyta</taxon>
        <taxon>Magnoliopsida</taxon>
        <taxon>Ranunculales</taxon>
        <taxon>Menispermaceae</taxon>
        <taxon>Menispermoideae</taxon>
        <taxon>Cissampelideae</taxon>
        <taxon>Stephania</taxon>
    </lineage>
</organism>
<feature type="repeat" description="PPR" evidence="2">
    <location>
        <begin position="440"/>
        <end position="474"/>
    </location>
</feature>
<feature type="repeat" description="PPR" evidence="2">
    <location>
        <begin position="475"/>
        <end position="510"/>
    </location>
</feature>
<keyword evidence="4" id="KW-1185">Reference proteome</keyword>
<evidence type="ECO:0000256" key="1">
    <source>
        <dbReference type="ARBA" id="ARBA00022737"/>
    </source>
</evidence>
<dbReference type="SUPFAM" id="SSF48452">
    <property type="entry name" value="TPR-like"/>
    <property type="match status" value="1"/>
</dbReference>
<dbReference type="PANTHER" id="PTHR47926:SF472">
    <property type="entry name" value="REPEAT (PPR) SUPERFAMILY PROTEIN, PUTATIVE-RELATED"/>
    <property type="match status" value="1"/>
</dbReference>
<dbReference type="InterPro" id="IPR046848">
    <property type="entry name" value="E_motif"/>
</dbReference>
<accession>A0AAP0KMP0</accession>
<evidence type="ECO:0000313" key="4">
    <source>
        <dbReference type="Proteomes" id="UP001417504"/>
    </source>
</evidence>
<dbReference type="EMBL" id="JBBNAE010000001">
    <property type="protein sequence ID" value="KAK9154184.1"/>
    <property type="molecule type" value="Genomic_DNA"/>
</dbReference>
<dbReference type="Proteomes" id="UP001417504">
    <property type="component" value="Unassembled WGS sequence"/>
</dbReference>
<evidence type="ECO:0000256" key="2">
    <source>
        <dbReference type="PROSITE-ProRule" id="PRU00708"/>
    </source>
</evidence>
<dbReference type="Pfam" id="PF01535">
    <property type="entry name" value="PPR"/>
    <property type="match status" value="3"/>
</dbReference>
<dbReference type="GO" id="GO:0009451">
    <property type="term" value="P:RNA modification"/>
    <property type="evidence" value="ECO:0007669"/>
    <property type="project" value="InterPro"/>
</dbReference>
<comment type="caution">
    <text evidence="3">The sequence shown here is derived from an EMBL/GenBank/DDBJ whole genome shotgun (WGS) entry which is preliminary data.</text>
</comment>
<protein>
    <recommendedName>
        <fullName evidence="5">Pentatricopeptide repeat-containing protein</fullName>
    </recommendedName>
</protein>
<dbReference type="Pfam" id="PF20431">
    <property type="entry name" value="E_motif"/>
    <property type="match status" value="1"/>
</dbReference>
<dbReference type="InterPro" id="IPR046960">
    <property type="entry name" value="PPR_At4g14850-like_plant"/>
</dbReference>
<feature type="repeat" description="PPR" evidence="2">
    <location>
        <begin position="339"/>
        <end position="373"/>
    </location>
</feature>
<dbReference type="GO" id="GO:0003723">
    <property type="term" value="F:RNA binding"/>
    <property type="evidence" value="ECO:0007669"/>
    <property type="project" value="InterPro"/>
</dbReference>
<sequence>MSRLSSLKDEILPIGTSCIKQVLASLRRADCGLDYRACAQLLHRCSDRHLVRQGKQIHARIVLGSITPDNYLASSLLTFYSKTGHIVAARNVFDKIPNTNVFSCNAMLIAYSHHDQHLQLLHLFSDLTKTMPPILEPDNYTITAVVKALSVIRPDPCCVREVHGYVMRRGWLGFNYDVFVVNALITMYGKAGELDSARRVFNGTATRDVVSWNSMLAGYSHGGLYEECLRLYREMDGGFKPNAVTMMSVLQACAQLKDLVTGMEVHKFIVESEMEADVFIDNSIIGMYAKCGRLDYARESFDAMKVRDEISYGSMISGYLVHGMVDKAMELFREVEKPSLSTWNAVVSGLVQNNQYDDIHKLVHEMQARGCRPNDVTLSSVLPSFSYFSNLKVGREIHCYAIRNNYDCNIYIATALIDIYAKTGGLHAAHRVFRRCGAKSVIVWTAIISACAAKGDSDTALALFAEMLVQGTKPDPVAFIAVLSACAHSGVVDEARRIFESMLPEFGISPAVEHYACMVGTLSRAGLVHEAVDFISKMPVEPSAKVWGALLNGVSVCGDVELGEFVFDKLVEIEPHNTGNYIIMANLYSQAGRWREAEDVRQKMKNMNLKKIAGFSWIDTSSGLQSFVAGDSSSQQSEEIYVVLEVLVEMMREEGYVTAVKLDEESICS</sequence>
<feature type="repeat" description="PPR" evidence="2">
    <location>
        <begin position="308"/>
        <end position="338"/>
    </location>
</feature>
<dbReference type="PROSITE" id="PS51375">
    <property type="entry name" value="PPR"/>
    <property type="match status" value="6"/>
</dbReference>
<reference evidence="3 4" key="1">
    <citation type="submission" date="2024-01" db="EMBL/GenBank/DDBJ databases">
        <title>Genome assemblies of Stephania.</title>
        <authorList>
            <person name="Yang L."/>
        </authorList>
    </citation>
    <scope>NUCLEOTIDE SEQUENCE [LARGE SCALE GENOMIC DNA]</scope>
    <source>
        <strain evidence="3">QJT</strain>
        <tissue evidence="3">Leaf</tissue>
    </source>
</reference>
<dbReference type="FunFam" id="1.25.40.10:FF:000184">
    <property type="entry name" value="Pentatricopeptide repeat-containing protein, chloroplastic"/>
    <property type="match status" value="1"/>
</dbReference>
<proteinExistence type="predicted"/>
<dbReference type="InterPro" id="IPR011990">
    <property type="entry name" value="TPR-like_helical_dom_sf"/>
</dbReference>
<dbReference type="NCBIfam" id="TIGR00756">
    <property type="entry name" value="PPR"/>
    <property type="match status" value="5"/>
</dbReference>
<dbReference type="PANTHER" id="PTHR47926">
    <property type="entry name" value="PENTATRICOPEPTIDE REPEAT-CONTAINING PROTEIN"/>
    <property type="match status" value="1"/>
</dbReference>
<feature type="repeat" description="PPR" evidence="2">
    <location>
        <begin position="208"/>
        <end position="238"/>
    </location>
</feature>
<feature type="repeat" description="PPR" evidence="2">
    <location>
        <begin position="577"/>
        <end position="611"/>
    </location>
</feature>
<dbReference type="AlphaFoldDB" id="A0AAP0KMP0"/>
<dbReference type="Pfam" id="PF13041">
    <property type="entry name" value="PPR_2"/>
    <property type="match status" value="3"/>
</dbReference>
<name>A0AAP0KMP0_9MAGN</name>
<keyword evidence="1" id="KW-0677">Repeat</keyword>
<dbReference type="FunFam" id="1.25.40.10:FF:000396">
    <property type="entry name" value="Pentatricopeptide repeat-containing protein At2g36730"/>
    <property type="match status" value="1"/>
</dbReference>
<dbReference type="InterPro" id="IPR002885">
    <property type="entry name" value="PPR_rpt"/>
</dbReference>
<gene>
    <name evidence="3" type="ORF">Sjap_001664</name>
</gene>